<dbReference type="PRINTS" id="PR00038">
    <property type="entry name" value="HTHLUXR"/>
</dbReference>
<protein>
    <submittedName>
        <fullName evidence="6">Putative two-component response regulator</fullName>
    </submittedName>
</protein>
<dbReference type="AlphaFoldDB" id="X0R927"/>
<dbReference type="SMART" id="SM00421">
    <property type="entry name" value="HTH_LUXR"/>
    <property type="match status" value="1"/>
</dbReference>
<dbReference type="PROSITE" id="PS50110">
    <property type="entry name" value="RESPONSE_REGULATORY"/>
    <property type="match status" value="1"/>
</dbReference>
<dbReference type="Pfam" id="PF00072">
    <property type="entry name" value="Response_reg"/>
    <property type="match status" value="1"/>
</dbReference>
<dbReference type="InterPro" id="IPR058245">
    <property type="entry name" value="NreC/VraR/RcsB-like_REC"/>
</dbReference>
<dbReference type="CDD" id="cd17535">
    <property type="entry name" value="REC_NarL-like"/>
    <property type="match status" value="1"/>
</dbReference>
<dbReference type="GO" id="GO:0000160">
    <property type="term" value="P:phosphorelay signal transduction system"/>
    <property type="evidence" value="ECO:0007669"/>
    <property type="project" value="InterPro"/>
</dbReference>
<dbReference type="OrthoDB" id="9793549at2"/>
<organism evidence="6 7">
    <name type="scientific">Rhodococcus wratislaviensis NBRC 100605</name>
    <dbReference type="NCBI Taxonomy" id="1219028"/>
    <lineage>
        <taxon>Bacteria</taxon>
        <taxon>Bacillati</taxon>
        <taxon>Actinomycetota</taxon>
        <taxon>Actinomycetes</taxon>
        <taxon>Mycobacteriales</taxon>
        <taxon>Nocardiaceae</taxon>
        <taxon>Rhodococcus</taxon>
    </lineage>
</organism>
<keyword evidence="1 3" id="KW-0597">Phosphoprotein</keyword>
<keyword evidence="2" id="KW-0238">DNA-binding</keyword>
<feature type="domain" description="Response regulatory" evidence="5">
    <location>
        <begin position="13"/>
        <end position="129"/>
    </location>
</feature>
<sequence>MSANATRPDVKHLVGIADDHPVVLRGVRQLLADSCYEVIWQALSGAMCVQACREQEPDILILDLRLGSDLAPDVLRELRMHGKTTPRVVVLTGHDDRPLINACLDAGVAGVLFKDAIEMDIVQSLEKIVAGETVLDTRLTRTSSDEARRSADLGVSALTTREHEVLRLVARGMTSRDIAYELCLSVNTVRSYVQSTLFKLNAHTRIEAVTTARRLRLL</sequence>
<evidence type="ECO:0000256" key="3">
    <source>
        <dbReference type="PROSITE-ProRule" id="PRU00169"/>
    </source>
</evidence>
<dbReference type="PROSITE" id="PS50043">
    <property type="entry name" value="HTH_LUXR_2"/>
    <property type="match status" value="1"/>
</dbReference>
<name>X0R927_RHOWR</name>
<dbReference type="InterPro" id="IPR011006">
    <property type="entry name" value="CheY-like_superfamily"/>
</dbReference>
<evidence type="ECO:0000256" key="1">
    <source>
        <dbReference type="ARBA" id="ARBA00022553"/>
    </source>
</evidence>
<evidence type="ECO:0000313" key="7">
    <source>
        <dbReference type="Proteomes" id="UP000019491"/>
    </source>
</evidence>
<dbReference type="EMBL" id="BAWF01000041">
    <property type="protein sequence ID" value="GAF47470.1"/>
    <property type="molecule type" value="Genomic_DNA"/>
</dbReference>
<dbReference type="SMART" id="SM00448">
    <property type="entry name" value="REC"/>
    <property type="match status" value="1"/>
</dbReference>
<proteinExistence type="predicted"/>
<dbReference type="InterPro" id="IPR001789">
    <property type="entry name" value="Sig_transdc_resp-reg_receiver"/>
</dbReference>
<dbReference type="CDD" id="cd06170">
    <property type="entry name" value="LuxR_C_like"/>
    <property type="match status" value="1"/>
</dbReference>
<evidence type="ECO:0000256" key="2">
    <source>
        <dbReference type="ARBA" id="ARBA00023125"/>
    </source>
</evidence>
<dbReference type="RefSeq" id="WP_063748260.1">
    <property type="nucleotide sequence ID" value="NZ_BAWF01000041.1"/>
</dbReference>
<dbReference type="Pfam" id="PF00196">
    <property type="entry name" value="GerE"/>
    <property type="match status" value="1"/>
</dbReference>
<gene>
    <name evidence="6" type="ORF">RW1_041_00150</name>
</gene>
<keyword evidence="7" id="KW-1185">Reference proteome</keyword>
<feature type="modified residue" description="4-aspartylphosphate" evidence="3">
    <location>
        <position position="63"/>
    </location>
</feature>
<evidence type="ECO:0000313" key="6">
    <source>
        <dbReference type="EMBL" id="GAF47470.1"/>
    </source>
</evidence>
<dbReference type="Proteomes" id="UP000019491">
    <property type="component" value="Unassembled WGS sequence"/>
</dbReference>
<dbReference type="Gene3D" id="3.40.50.2300">
    <property type="match status" value="1"/>
</dbReference>
<dbReference type="PANTHER" id="PTHR43214:SF43">
    <property type="entry name" value="TWO-COMPONENT RESPONSE REGULATOR"/>
    <property type="match status" value="1"/>
</dbReference>
<dbReference type="GO" id="GO:0006355">
    <property type="term" value="P:regulation of DNA-templated transcription"/>
    <property type="evidence" value="ECO:0007669"/>
    <property type="project" value="InterPro"/>
</dbReference>
<dbReference type="GO" id="GO:0003677">
    <property type="term" value="F:DNA binding"/>
    <property type="evidence" value="ECO:0007669"/>
    <property type="project" value="UniProtKB-KW"/>
</dbReference>
<dbReference type="PROSITE" id="PS00622">
    <property type="entry name" value="HTH_LUXR_1"/>
    <property type="match status" value="1"/>
</dbReference>
<feature type="domain" description="HTH luxR-type" evidence="4">
    <location>
        <begin position="151"/>
        <end position="216"/>
    </location>
</feature>
<dbReference type="PANTHER" id="PTHR43214">
    <property type="entry name" value="TWO-COMPONENT RESPONSE REGULATOR"/>
    <property type="match status" value="1"/>
</dbReference>
<dbReference type="SUPFAM" id="SSF52172">
    <property type="entry name" value="CheY-like"/>
    <property type="match status" value="1"/>
</dbReference>
<dbReference type="InterPro" id="IPR000792">
    <property type="entry name" value="Tscrpt_reg_LuxR_C"/>
</dbReference>
<dbReference type="InterPro" id="IPR039420">
    <property type="entry name" value="WalR-like"/>
</dbReference>
<evidence type="ECO:0000259" key="5">
    <source>
        <dbReference type="PROSITE" id="PS50110"/>
    </source>
</evidence>
<reference evidence="6 7" key="1">
    <citation type="submission" date="2014-02" db="EMBL/GenBank/DDBJ databases">
        <title>Whole genome shotgun sequence of Rhodococcus wratislaviensis NBRC 100605.</title>
        <authorList>
            <person name="Hosoyama A."/>
            <person name="Tsuchikane K."/>
            <person name="Yoshida I."/>
            <person name="Ohji S."/>
            <person name="Ichikawa N."/>
            <person name="Yamazoe A."/>
            <person name="Fujita N."/>
        </authorList>
    </citation>
    <scope>NUCLEOTIDE SEQUENCE [LARGE SCALE GENOMIC DNA]</scope>
    <source>
        <strain evidence="6 7">NBRC 100605</strain>
    </source>
</reference>
<evidence type="ECO:0000259" key="4">
    <source>
        <dbReference type="PROSITE" id="PS50043"/>
    </source>
</evidence>
<comment type="caution">
    <text evidence="6">The sequence shown here is derived from an EMBL/GenBank/DDBJ whole genome shotgun (WGS) entry which is preliminary data.</text>
</comment>
<accession>X0R927</accession>